<dbReference type="EMBL" id="JBHSNL010000001">
    <property type="protein sequence ID" value="MFC5545477.1"/>
    <property type="molecule type" value="Genomic_DNA"/>
</dbReference>
<protein>
    <submittedName>
        <fullName evidence="1">Porin</fullName>
    </submittedName>
</protein>
<dbReference type="Proteomes" id="UP001596055">
    <property type="component" value="Unassembled WGS sequence"/>
</dbReference>
<sequence>MEYDSNLTVDNLNAASGKSDEAWLIGAGVDGEWNPGDRAHLNLGYSFTGNRYQTYDEFDQDIHLLSAEAGYDFDPFTLGASYHFSHATLDSDPFLDYARTSVFIGSLVSDDVYLRGSVQKKRKSFEDSEARDADIQGVTGEAYLFFNDAHSHVLLGVDGDREDARSDYYDNRLVRFRSKLVHTVDLSGHRNRFSLGWRFEKRDYDDVVLTSTDPAAQDPLFNPFASPTTTTQTQDRAETASVFQAGWTVDLSSIFSLETQLSQGFYHAAVDSEDYRKTVASVTLKAGF</sequence>
<name>A0ABW0RN74_9GAMM</name>
<accession>A0ABW0RN74</accession>
<dbReference type="RefSeq" id="WP_248156355.1">
    <property type="nucleotide sequence ID" value="NZ_JAKZAJ010000002.1"/>
</dbReference>
<evidence type="ECO:0000313" key="1">
    <source>
        <dbReference type="EMBL" id="MFC5545477.1"/>
    </source>
</evidence>
<dbReference type="SUPFAM" id="SSF56935">
    <property type="entry name" value="Porins"/>
    <property type="match status" value="1"/>
</dbReference>
<evidence type="ECO:0000313" key="2">
    <source>
        <dbReference type="Proteomes" id="UP001596055"/>
    </source>
</evidence>
<comment type="caution">
    <text evidence="1">The sequence shown here is derived from an EMBL/GenBank/DDBJ whole genome shotgun (WGS) entry which is preliminary data.</text>
</comment>
<organism evidence="1 2">
    <name type="scientific">Marinobacter koreensis</name>
    <dbReference type="NCBI Taxonomy" id="335974"/>
    <lineage>
        <taxon>Bacteria</taxon>
        <taxon>Pseudomonadati</taxon>
        <taxon>Pseudomonadota</taxon>
        <taxon>Gammaproteobacteria</taxon>
        <taxon>Pseudomonadales</taxon>
        <taxon>Marinobacteraceae</taxon>
        <taxon>Marinobacter</taxon>
    </lineage>
</organism>
<keyword evidence="2" id="KW-1185">Reference proteome</keyword>
<proteinExistence type="predicted"/>
<gene>
    <name evidence="1" type="ORF">ACFPQA_10450</name>
</gene>
<reference evidence="2" key="1">
    <citation type="journal article" date="2019" name="Int. J. Syst. Evol. Microbiol.">
        <title>The Global Catalogue of Microorganisms (GCM) 10K type strain sequencing project: providing services to taxonomists for standard genome sequencing and annotation.</title>
        <authorList>
            <consortium name="The Broad Institute Genomics Platform"/>
            <consortium name="The Broad Institute Genome Sequencing Center for Infectious Disease"/>
            <person name="Wu L."/>
            <person name="Ma J."/>
        </authorList>
    </citation>
    <scope>NUCLEOTIDE SEQUENCE [LARGE SCALE GENOMIC DNA]</scope>
    <source>
        <strain evidence="2">CGMCC 4.1799</strain>
    </source>
</reference>